<sequence length="570" mass="65607">MKRTVLSIMLVILMIGVYAVFNDNSIDAVRGTLNLKNYNFQQNGNVKIKGQLELYNHKLLKPEELKYEKTHEYLTISKDLKSQLNGESMGYMTLHLKILANNDAIYGLRIQELLSASKVWVNGVLQGQVGKVGTSYEAEKAIYLPDYMYFKPENGVIDIVMQTSNYTDLTPSINPMEFGLKDKITNKLILNTSVDLIIVGALFIMEMLFSMLRKSLKSGKLCIYFCAICFLIQLRCLFLNERVIVHFFPNMPFELLSKTAALTYYFLIPAYVLFLKELFYNFPKRIIVTSVVSSTIFSIICLVTNNLFYDRLGFLSQANLFVIAVDLFIFLIRKVREKEKDSKLLLLAFTFLMGTALNDILLNNGAISSRYGFQVGMFIFAFLQAHVIMIEYSNEIINSEKIKLENKIMYEKSIRDNLTNLYNRNYIEEILDSSMERYVSDGEVFTVLMFDIDYFKAINDTYGHLQGDVVLSTVSSILVESVRNSDYVGRYGGEEFIVILKNTKEEVAREIAERIRKNIKDFPWENGIKVTISGGLYENHTYEKKECIKNADDRLYEAKKNGRNQIVYSC</sequence>
<dbReference type="InterPro" id="IPR043128">
    <property type="entry name" value="Rev_trsase/Diguanyl_cyclase"/>
</dbReference>
<accession>A0ABW8TEQ0</accession>
<feature type="transmembrane region" description="Helical" evidence="1">
    <location>
        <begin position="255"/>
        <end position="274"/>
    </location>
</feature>
<protein>
    <submittedName>
        <fullName evidence="3">Diguanylate cyclase</fullName>
        <ecNumber evidence="3">2.7.7.65</ecNumber>
    </submittedName>
</protein>
<dbReference type="NCBIfam" id="TIGR00254">
    <property type="entry name" value="GGDEF"/>
    <property type="match status" value="1"/>
</dbReference>
<feature type="transmembrane region" description="Helical" evidence="1">
    <location>
        <begin position="344"/>
        <end position="361"/>
    </location>
</feature>
<dbReference type="EC" id="2.7.7.65" evidence="3"/>
<dbReference type="Gene3D" id="3.30.70.270">
    <property type="match status" value="1"/>
</dbReference>
<feature type="transmembrane region" description="Helical" evidence="1">
    <location>
        <begin position="188"/>
        <end position="209"/>
    </location>
</feature>
<gene>
    <name evidence="3" type="ORF">ACJDT4_11260</name>
</gene>
<dbReference type="InterPro" id="IPR029787">
    <property type="entry name" value="Nucleotide_cyclase"/>
</dbReference>
<dbReference type="InterPro" id="IPR050469">
    <property type="entry name" value="Diguanylate_Cyclase"/>
</dbReference>
<dbReference type="InterPro" id="IPR000160">
    <property type="entry name" value="GGDEF_dom"/>
</dbReference>
<feature type="transmembrane region" description="Helical" evidence="1">
    <location>
        <begin position="221"/>
        <end position="240"/>
    </location>
</feature>
<dbReference type="RefSeq" id="WP_406787658.1">
    <property type="nucleotide sequence ID" value="NZ_JBJIAA010000008.1"/>
</dbReference>
<keyword evidence="1" id="KW-1133">Transmembrane helix</keyword>
<dbReference type="SUPFAM" id="SSF55073">
    <property type="entry name" value="Nucleotide cyclase"/>
    <property type="match status" value="1"/>
</dbReference>
<evidence type="ECO:0000313" key="3">
    <source>
        <dbReference type="EMBL" id="MFL0251001.1"/>
    </source>
</evidence>
<keyword evidence="1" id="KW-0812">Transmembrane</keyword>
<feature type="domain" description="GGDEF" evidence="2">
    <location>
        <begin position="443"/>
        <end position="570"/>
    </location>
</feature>
<dbReference type="Proteomes" id="UP001623592">
    <property type="component" value="Unassembled WGS sequence"/>
</dbReference>
<feature type="transmembrane region" description="Helical" evidence="1">
    <location>
        <begin position="286"/>
        <end position="308"/>
    </location>
</feature>
<dbReference type="CDD" id="cd01949">
    <property type="entry name" value="GGDEF"/>
    <property type="match status" value="1"/>
</dbReference>
<evidence type="ECO:0000256" key="1">
    <source>
        <dbReference type="SAM" id="Phobius"/>
    </source>
</evidence>
<dbReference type="Pfam" id="PF07695">
    <property type="entry name" value="7TMR-DISM_7TM"/>
    <property type="match status" value="1"/>
</dbReference>
<dbReference type="Pfam" id="PF00990">
    <property type="entry name" value="GGDEF"/>
    <property type="match status" value="1"/>
</dbReference>
<feature type="transmembrane region" description="Helical" evidence="1">
    <location>
        <begin position="373"/>
        <end position="393"/>
    </location>
</feature>
<comment type="caution">
    <text evidence="3">The sequence shown here is derived from an EMBL/GenBank/DDBJ whole genome shotgun (WGS) entry which is preliminary data.</text>
</comment>
<reference evidence="3 4" key="1">
    <citation type="submission" date="2024-11" db="EMBL/GenBank/DDBJ databases">
        <authorList>
            <person name="Heng Y.C."/>
            <person name="Lim A.C.H."/>
            <person name="Lee J.K.Y."/>
            <person name="Kittelmann S."/>
        </authorList>
    </citation>
    <scope>NUCLEOTIDE SEQUENCE [LARGE SCALE GENOMIC DNA]</scope>
    <source>
        <strain evidence="3 4">WILCCON 0114</strain>
    </source>
</reference>
<name>A0ABW8TEQ0_9CLOT</name>
<keyword evidence="1" id="KW-0472">Membrane</keyword>
<dbReference type="PANTHER" id="PTHR45138:SF9">
    <property type="entry name" value="DIGUANYLATE CYCLASE DGCM-RELATED"/>
    <property type="match status" value="1"/>
</dbReference>
<evidence type="ECO:0000259" key="2">
    <source>
        <dbReference type="PROSITE" id="PS50887"/>
    </source>
</evidence>
<keyword evidence="4" id="KW-1185">Reference proteome</keyword>
<dbReference type="EMBL" id="JBJIAA010000008">
    <property type="protein sequence ID" value="MFL0251001.1"/>
    <property type="molecule type" value="Genomic_DNA"/>
</dbReference>
<keyword evidence="3" id="KW-0808">Transferase</keyword>
<evidence type="ECO:0000313" key="4">
    <source>
        <dbReference type="Proteomes" id="UP001623592"/>
    </source>
</evidence>
<feature type="transmembrane region" description="Helical" evidence="1">
    <location>
        <begin position="314"/>
        <end position="332"/>
    </location>
</feature>
<dbReference type="InterPro" id="IPR011623">
    <property type="entry name" value="7TMR_DISM_rcpt_extracell_dom1"/>
</dbReference>
<organism evidence="3 4">
    <name type="scientific">Clostridium neuense</name>
    <dbReference type="NCBI Taxonomy" id="1728934"/>
    <lineage>
        <taxon>Bacteria</taxon>
        <taxon>Bacillati</taxon>
        <taxon>Bacillota</taxon>
        <taxon>Clostridia</taxon>
        <taxon>Eubacteriales</taxon>
        <taxon>Clostridiaceae</taxon>
        <taxon>Clostridium</taxon>
    </lineage>
</organism>
<dbReference type="GO" id="GO:0052621">
    <property type="term" value="F:diguanylate cyclase activity"/>
    <property type="evidence" value="ECO:0007669"/>
    <property type="project" value="UniProtKB-EC"/>
</dbReference>
<keyword evidence="3" id="KW-0548">Nucleotidyltransferase</keyword>
<proteinExistence type="predicted"/>
<dbReference type="SMART" id="SM00267">
    <property type="entry name" value="GGDEF"/>
    <property type="match status" value="1"/>
</dbReference>
<dbReference type="PANTHER" id="PTHR45138">
    <property type="entry name" value="REGULATORY COMPONENTS OF SENSORY TRANSDUCTION SYSTEM"/>
    <property type="match status" value="1"/>
</dbReference>
<dbReference type="PROSITE" id="PS50887">
    <property type="entry name" value="GGDEF"/>
    <property type="match status" value="1"/>
</dbReference>